<evidence type="ECO:0000256" key="10">
    <source>
        <dbReference type="RuleBase" id="RU363032"/>
    </source>
</evidence>
<reference evidence="12" key="1">
    <citation type="journal article" date="2021" name="PeerJ">
        <title>Extensive microbial diversity within the chicken gut microbiome revealed by metagenomics and culture.</title>
        <authorList>
            <person name="Gilroy R."/>
            <person name="Ravi A."/>
            <person name="Getino M."/>
            <person name="Pursley I."/>
            <person name="Horton D.L."/>
            <person name="Alikhan N.F."/>
            <person name="Baker D."/>
            <person name="Gharbi K."/>
            <person name="Hall N."/>
            <person name="Watson M."/>
            <person name="Adriaenssens E.M."/>
            <person name="Foster-Nyarko E."/>
            <person name="Jarju S."/>
            <person name="Secka A."/>
            <person name="Antonio M."/>
            <person name="Oren A."/>
            <person name="Chaudhuri R.R."/>
            <person name="La Ragione R."/>
            <person name="Hildebrand F."/>
            <person name="Pallen M.J."/>
        </authorList>
    </citation>
    <scope>NUCLEOTIDE SEQUENCE</scope>
    <source>
        <strain evidence="12">ChiSjej5B23-2810</strain>
    </source>
</reference>
<evidence type="ECO:0000256" key="7">
    <source>
        <dbReference type="ARBA" id="ARBA00022989"/>
    </source>
</evidence>
<evidence type="ECO:0000313" key="12">
    <source>
        <dbReference type="EMBL" id="HJC45170.1"/>
    </source>
</evidence>
<proteinExistence type="inferred from homology"/>
<organism evidence="12 13">
    <name type="scientific">Candidatus Faecalibacterium faecigallinarum</name>
    <dbReference type="NCBI Taxonomy" id="2838577"/>
    <lineage>
        <taxon>Bacteria</taxon>
        <taxon>Bacillati</taxon>
        <taxon>Bacillota</taxon>
        <taxon>Clostridia</taxon>
        <taxon>Eubacteriales</taxon>
        <taxon>Oscillospiraceae</taxon>
        <taxon>Faecalibacterium</taxon>
    </lineage>
</organism>
<evidence type="ECO:0000313" key="13">
    <source>
        <dbReference type="Proteomes" id="UP000823906"/>
    </source>
</evidence>
<comment type="similarity">
    <text evidence="9">Belongs to the binding-protein-dependent transport system permease family. OppBC subfamily.</text>
</comment>
<evidence type="ECO:0000256" key="2">
    <source>
        <dbReference type="ARBA" id="ARBA00022448"/>
    </source>
</evidence>
<dbReference type="GO" id="GO:0015833">
    <property type="term" value="P:peptide transport"/>
    <property type="evidence" value="ECO:0007669"/>
    <property type="project" value="UniProtKB-KW"/>
</dbReference>
<evidence type="ECO:0000256" key="6">
    <source>
        <dbReference type="ARBA" id="ARBA00022927"/>
    </source>
</evidence>
<keyword evidence="2 10" id="KW-0813">Transport</keyword>
<dbReference type="CDD" id="cd06261">
    <property type="entry name" value="TM_PBP2"/>
    <property type="match status" value="1"/>
</dbReference>
<accession>A0A9D2P991</accession>
<evidence type="ECO:0000259" key="11">
    <source>
        <dbReference type="PROSITE" id="PS50928"/>
    </source>
</evidence>
<dbReference type="InterPro" id="IPR050366">
    <property type="entry name" value="BP-dependent_transpt_permease"/>
</dbReference>
<dbReference type="AlphaFoldDB" id="A0A9D2P991"/>
<keyword evidence="3" id="KW-1003">Cell membrane</keyword>
<dbReference type="PANTHER" id="PTHR43386">
    <property type="entry name" value="OLIGOPEPTIDE TRANSPORT SYSTEM PERMEASE PROTEIN APPC"/>
    <property type="match status" value="1"/>
</dbReference>
<evidence type="ECO:0000256" key="8">
    <source>
        <dbReference type="ARBA" id="ARBA00023136"/>
    </source>
</evidence>
<dbReference type="GO" id="GO:0005886">
    <property type="term" value="C:plasma membrane"/>
    <property type="evidence" value="ECO:0007669"/>
    <property type="project" value="UniProtKB-SubCell"/>
</dbReference>
<dbReference type="Pfam" id="PF12911">
    <property type="entry name" value="OppC_N"/>
    <property type="match status" value="1"/>
</dbReference>
<name>A0A9D2P991_9FIRM</name>
<feature type="transmembrane region" description="Helical" evidence="10">
    <location>
        <begin position="314"/>
        <end position="335"/>
    </location>
</feature>
<evidence type="ECO:0000256" key="9">
    <source>
        <dbReference type="ARBA" id="ARBA00024202"/>
    </source>
</evidence>
<comment type="subcellular location">
    <subcellularLocation>
        <location evidence="1 10">Cell membrane</location>
        <topology evidence="1 10">Multi-pass membrane protein</topology>
    </subcellularLocation>
</comment>
<evidence type="ECO:0000256" key="3">
    <source>
        <dbReference type="ARBA" id="ARBA00022475"/>
    </source>
</evidence>
<keyword evidence="4 10" id="KW-0812">Transmembrane</keyword>
<keyword evidence="8 10" id="KW-0472">Membrane</keyword>
<evidence type="ECO:0000256" key="5">
    <source>
        <dbReference type="ARBA" id="ARBA00022856"/>
    </source>
</evidence>
<evidence type="ECO:0000256" key="1">
    <source>
        <dbReference type="ARBA" id="ARBA00004651"/>
    </source>
</evidence>
<reference evidence="12" key="2">
    <citation type="submission" date="2021-04" db="EMBL/GenBank/DDBJ databases">
        <authorList>
            <person name="Gilroy R."/>
        </authorList>
    </citation>
    <scope>NUCLEOTIDE SEQUENCE</scope>
    <source>
        <strain evidence="12">ChiSjej5B23-2810</strain>
    </source>
</reference>
<feature type="domain" description="ABC transmembrane type-1" evidence="11">
    <location>
        <begin position="142"/>
        <end position="332"/>
    </location>
</feature>
<dbReference type="SUPFAM" id="SSF161098">
    <property type="entry name" value="MetI-like"/>
    <property type="match status" value="1"/>
</dbReference>
<feature type="transmembrane region" description="Helical" evidence="10">
    <location>
        <begin position="73"/>
        <end position="90"/>
    </location>
</feature>
<dbReference type="PANTHER" id="PTHR43386:SF24">
    <property type="entry name" value="OLIGOPEPTIDE TRANSPORT SYSTEM PERMEASE PROTEIN AMID"/>
    <property type="match status" value="1"/>
</dbReference>
<dbReference type="InterPro" id="IPR035906">
    <property type="entry name" value="MetI-like_sf"/>
</dbReference>
<dbReference type="GO" id="GO:0055085">
    <property type="term" value="P:transmembrane transport"/>
    <property type="evidence" value="ECO:0007669"/>
    <property type="project" value="InterPro"/>
</dbReference>
<feature type="transmembrane region" description="Helical" evidence="10">
    <location>
        <begin position="146"/>
        <end position="168"/>
    </location>
</feature>
<gene>
    <name evidence="12" type="ORF">H9703_03400</name>
</gene>
<dbReference type="GO" id="GO:0015031">
    <property type="term" value="P:protein transport"/>
    <property type="evidence" value="ECO:0007669"/>
    <property type="project" value="UniProtKB-KW"/>
</dbReference>
<sequence>MLFFLKNAKSKQLEDALAGCQRSAAGPAAAWAGLPEDELFTPAGFRAEEAEATASSNYSYWGSTLRSFLKNKFAVALLVALVAVVAFAFLQPHLPGQIDPNYCRVDPETGIQYRNVAPGVDGFVWGSNSIGQDLWARIWAGTRTSLIIAFFVAMIEAVVGITVGVLWGYVRQLDFFFTELYNICDNIPSTIILILISYVASPSVPTLILGMSLTGWIAMARFIRNQILIIRDRDYNVASRCIGTPTFRIVLRNLLPYLVSVIMLRMALTVPAAIGSEVFVTYIGLGLSVETPSLGNLINDGRQVMMQAGLRYQLLYPTIILSFVTIAFYLIGNAFSDAADPKNHMQ</sequence>
<evidence type="ECO:0000256" key="4">
    <source>
        <dbReference type="ARBA" id="ARBA00022692"/>
    </source>
</evidence>
<keyword evidence="5" id="KW-0571">Peptide transport</keyword>
<dbReference type="Proteomes" id="UP000823906">
    <property type="component" value="Unassembled WGS sequence"/>
</dbReference>
<comment type="caution">
    <text evidence="12">The sequence shown here is derived from an EMBL/GenBank/DDBJ whole genome shotgun (WGS) entry which is preliminary data.</text>
</comment>
<keyword evidence="6" id="KW-0653">Protein transport</keyword>
<keyword evidence="7 10" id="KW-1133">Transmembrane helix</keyword>
<dbReference type="InterPro" id="IPR000515">
    <property type="entry name" value="MetI-like"/>
</dbReference>
<dbReference type="Gene3D" id="1.10.3720.10">
    <property type="entry name" value="MetI-like"/>
    <property type="match status" value="1"/>
</dbReference>
<dbReference type="EMBL" id="DWWN01000029">
    <property type="protein sequence ID" value="HJC45170.1"/>
    <property type="molecule type" value="Genomic_DNA"/>
</dbReference>
<protein>
    <submittedName>
        <fullName evidence="12">ABC transporter permease</fullName>
    </submittedName>
</protein>
<dbReference type="Pfam" id="PF00528">
    <property type="entry name" value="BPD_transp_1"/>
    <property type="match status" value="1"/>
</dbReference>
<dbReference type="InterPro" id="IPR025966">
    <property type="entry name" value="OppC_N"/>
</dbReference>
<dbReference type="PROSITE" id="PS50928">
    <property type="entry name" value="ABC_TM1"/>
    <property type="match status" value="1"/>
</dbReference>